<name>A0A0E0I5M4_ORYNI</name>
<reference evidence="2" key="2">
    <citation type="submission" date="2018-04" db="EMBL/GenBank/DDBJ databases">
        <title>OnivRS2 (Oryza nivara Reference Sequence Version 2).</title>
        <authorList>
            <person name="Zhang J."/>
            <person name="Kudrna D."/>
            <person name="Lee S."/>
            <person name="Talag J."/>
            <person name="Rajasekar S."/>
            <person name="Welchert J."/>
            <person name="Hsing Y.-I."/>
            <person name="Wing R.A."/>
        </authorList>
    </citation>
    <scope>NUCLEOTIDE SEQUENCE [LARGE SCALE GENOMIC DNA]</scope>
    <source>
        <strain evidence="2">SL10</strain>
    </source>
</reference>
<dbReference type="HOGENOM" id="CLU_110902_0_0_1"/>
<dbReference type="Proteomes" id="UP000006591">
    <property type="component" value="Chromosome 7"/>
</dbReference>
<dbReference type="EnsemblPlants" id="ONIVA07G25870.1">
    <property type="protein sequence ID" value="ONIVA07G25870.1"/>
    <property type="gene ID" value="ONIVA07G25870"/>
</dbReference>
<proteinExistence type="predicted"/>
<reference evidence="2" key="1">
    <citation type="submission" date="2015-04" db="UniProtKB">
        <authorList>
            <consortium name="EnsemblPlants"/>
        </authorList>
    </citation>
    <scope>IDENTIFICATION</scope>
    <source>
        <strain evidence="2">SL10</strain>
    </source>
</reference>
<organism evidence="2">
    <name type="scientific">Oryza nivara</name>
    <name type="common">Indian wild rice</name>
    <name type="synonym">Oryza sativa f. spontanea</name>
    <dbReference type="NCBI Taxonomy" id="4536"/>
    <lineage>
        <taxon>Eukaryota</taxon>
        <taxon>Viridiplantae</taxon>
        <taxon>Streptophyta</taxon>
        <taxon>Embryophyta</taxon>
        <taxon>Tracheophyta</taxon>
        <taxon>Spermatophyta</taxon>
        <taxon>Magnoliopsida</taxon>
        <taxon>Liliopsida</taxon>
        <taxon>Poales</taxon>
        <taxon>Poaceae</taxon>
        <taxon>BOP clade</taxon>
        <taxon>Oryzoideae</taxon>
        <taxon>Oryzeae</taxon>
        <taxon>Oryzinae</taxon>
        <taxon>Oryza</taxon>
    </lineage>
</organism>
<dbReference type="OMA" id="SECARAQ"/>
<protein>
    <submittedName>
        <fullName evidence="2">Uncharacterized protein</fullName>
    </submittedName>
</protein>
<keyword evidence="1" id="KW-1133">Transmembrane helix</keyword>
<feature type="transmembrane region" description="Helical" evidence="1">
    <location>
        <begin position="153"/>
        <end position="174"/>
    </location>
</feature>
<evidence type="ECO:0000256" key="1">
    <source>
        <dbReference type="SAM" id="Phobius"/>
    </source>
</evidence>
<evidence type="ECO:0000313" key="2">
    <source>
        <dbReference type="EnsemblPlants" id="ONIVA07G25870.1"/>
    </source>
</evidence>
<keyword evidence="3" id="KW-1185">Reference proteome</keyword>
<feature type="transmembrane region" description="Helical" evidence="1">
    <location>
        <begin position="38"/>
        <end position="56"/>
    </location>
</feature>
<feature type="transmembrane region" description="Helical" evidence="1">
    <location>
        <begin position="100"/>
        <end position="117"/>
    </location>
</feature>
<accession>A0A0E0I5M4</accession>
<sequence length="177" mass="18806">MGASSLLDELDIMFTVIGFGLVVITANFVVLPHRDIKLLPVVVAIWALGFIAGKIAYKQEMLIHLIEIATLSAILLVLARPAGVDLQDGLRMVIELARPSAPFFLAGLAITGYGMGVCFSGCSLGVFGVYFIIGLIVIIAGSKHARAQGDEHGLRAVSYILIYILVLLVATSIIGNL</sequence>
<feature type="transmembrane region" description="Helical" evidence="1">
    <location>
        <begin position="62"/>
        <end position="79"/>
    </location>
</feature>
<evidence type="ECO:0000313" key="3">
    <source>
        <dbReference type="Proteomes" id="UP000006591"/>
    </source>
</evidence>
<keyword evidence="1" id="KW-0472">Membrane</keyword>
<dbReference type="AlphaFoldDB" id="A0A0E0I5M4"/>
<dbReference type="Gramene" id="ONIVA07G25870.1">
    <property type="protein sequence ID" value="ONIVA07G25870.1"/>
    <property type="gene ID" value="ONIVA07G25870"/>
</dbReference>
<feature type="transmembrane region" description="Helical" evidence="1">
    <location>
        <begin position="123"/>
        <end position="141"/>
    </location>
</feature>
<feature type="transmembrane region" description="Helical" evidence="1">
    <location>
        <begin position="12"/>
        <end position="31"/>
    </location>
</feature>
<keyword evidence="1" id="KW-0812">Transmembrane</keyword>